<dbReference type="AlphaFoldDB" id="A0AA46L1F9"/>
<sequence length="184" mass="20652">MVEFSDYGGQIEYRGRVLHTLIGRYVLREEFMLLLTPDTSDICKGLATWNWLDFSKKTFLVANLFGDMFFESNEGIYFFDMLEGTLTVIAADKIELQSILNTKQGQEQFLMVSLVTGARDKGFMLSKNECYDFIIPPCLGGESSVGNLQVLPFLSKLEATGAIYSQIKDLPIGTEITSVELART</sequence>
<dbReference type="RefSeq" id="WP_147725196.1">
    <property type="nucleotide sequence ID" value="NZ_VRMQ01000024.1"/>
</dbReference>
<comment type="caution">
    <text evidence="2">The sequence shown here is derived from an EMBL/GenBank/DDBJ whole genome shotgun (WGS) entry which is preliminary data.</text>
</comment>
<evidence type="ECO:0000259" key="1">
    <source>
        <dbReference type="Pfam" id="PF08906"/>
    </source>
</evidence>
<dbReference type="Pfam" id="PF08906">
    <property type="entry name" value="T6SS_Tdi1_C"/>
    <property type="match status" value="1"/>
</dbReference>
<organism evidence="2 3">
    <name type="scientific">Vibrio parahaemolyticus</name>
    <dbReference type="NCBI Taxonomy" id="670"/>
    <lineage>
        <taxon>Bacteria</taxon>
        <taxon>Pseudomonadati</taxon>
        <taxon>Pseudomonadota</taxon>
        <taxon>Gammaproteobacteria</taxon>
        <taxon>Vibrionales</taxon>
        <taxon>Vibrionaceae</taxon>
        <taxon>Vibrio</taxon>
    </lineage>
</organism>
<protein>
    <submittedName>
        <fullName evidence="2">DUF1851 domain-containing protein</fullName>
    </submittedName>
</protein>
<evidence type="ECO:0000313" key="3">
    <source>
        <dbReference type="Proteomes" id="UP000321504"/>
    </source>
</evidence>
<accession>A0AA46L1F9</accession>
<dbReference type="Proteomes" id="UP000321504">
    <property type="component" value="Unassembled WGS sequence"/>
</dbReference>
<name>A0AA46L1F9_VIBPH</name>
<dbReference type="InterPro" id="IPR015002">
    <property type="entry name" value="T6SS_Tdi1_C"/>
</dbReference>
<evidence type="ECO:0000313" key="2">
    <source>
        <dbReference type="EMBL" id="TXN11296.1"/>
    </source>
</evidence>
<dbReference type="EMBL" id="VRMQ01000024">
    <property type="protein sequence ID" value="TXN11296.1"/>
    <property type="molecule type" value="Genomic_DNA"/>
</dbReference>
<gene>
    <name evidence="2" type="ORF">FVP01_25085</name>
</gene>
<proteinExistence type="predicted"/>
<reference evidence="2 3" key="1">
    <citation type="submission" date="2019-08" db="EMBL/GenBank/DDBJ databases">
        <title>Emerging of two pre-pandemic pathogenic O4:KUT lineages of Vibrio parahaemolyticus in coastal eastern China.</title>
        <authorList>
            <person name="Yu H."/>
        </authorList>
    </citation>
    <scope>NUCLEOTIDE SEQUENCE [LARGE SCALE GENOMIC DNA]</scope>
    <source>
        <strain evidence="2 3">HZ17-383</strain>
    </source>
</reference>
<feature type="domain" description="T6SS immunity protein Tdi1 C-terminal" evidence="1">
    <location>
        <begin position="102"/>
        <end position="151"/>
    </location>
</feature>